<comment type="caution">
    <text evidence="3">The sequence shown here is derived from an EMBL/GenBank/DDBJ whole genome shotgun (WGS) entry which is preliminary data.</text>
</comment>
<dbReference type="Proteomes" id="UP001177023">
    <property type="component" value="Unassembled WGS sequence"/>
</dbReference>
<evidence type="ECO:0000313" key="3">
    <source>
        <dbReference type="EMBL" id="CAJ0577364.1"/>
    </source>
</evidence>
<feature type="region of interest" description="Disordered" evidence="1">
    <location>
        <begin position="135"/>
        <end position="156"/>
    </location>
</feature>
<gene>
    <name evidence="3" type="ORF">MSPICULIGERA_LOCUS15637</name>
</gene>
<evidence type="ECO:0000256" key="2">
    <source>
        <dbReference type="SAM" id="SignalP"/>
    </source>
</evidence>
<dbReference type="AlphaFoldDB" id="A0AA36CXV0"/>
<proteinExistence type="predicted"/>
<feature type="non-terminal residue" evidence="3">
    <location>
        <position position="1"/>
    </location>
</feature>
<dbReference type="EMBL" id="CATQJA010002650">
    <property type="protein sequence ID" value="CAJ0577364.1"/>
    <property type="molecule type" value="Genomic_DNA"/>
</dbReference>
<organism evidence="3 4">
    <name type="scientific">Mesorhabditis spiculigera</name>
    <dbReference type="NCBI Taxonomy" id="96644"/>
    <lineage>
        <taxon>Eukaryota</taxon>
        <taxon>Metazoa</taxon>
        <taxon>Ecdysozoa</taxon>
        <taxon>Nematoda</taxon>
        <taxon>Chromadorea</taxon>
        <taxon>Rhabditida</taxon>
        <taxon>Rhabditina</taxon>
        <taxon>Rhabditomorpha</taxon>
        <taxon>Rhabditoidea</taxon>
        <taxon>Rhabditidae</taxon>
        <taxon>Mesorhabditinae</taxon>
        <taxon>Mesorhabditis</taxon>
    </lineage>
</organism>
<accession>A0AA36CXV0</accession>
<evidence type="ECO:0000313" key="4">
    <source>
        <dbReference type="Proteomes" id="UP001177023"/>
    </source>
</evidence>
<name>A0AA36CXV0_9BILA</name>
<reference evidence="3" key="1">
    <citation type="submission" date="2023-06" db="EMBL/GenBank/DDBJ databases">
        <authorList>
            <person name="Delattre M."/>
        </authorList>
    </citation>
    <scope>NUCLEOTIDE SEQUENCE</scope>
    <source>
        <strain evidence="3">AF72</strain>
    </source>
</reference>
<evidence type="ECO:0000256" key="1">
    <source>
        <dbReference type="SAM" id="MobiDB-lite"/>
    </source>
</evidence>
<keyword evidence="2" id="KW-0732">Signal</keyword>
<sequence>MASLQYFVLVAVCLFGISSAAEAQENRAKRQSNWNNDDTMMWANGAPSNTVMGMPKYTPADVKKAMQDMQNAAAYYMSQAQDTLTQIFSKAHESMQMQAQMYKHAPQFFKEGTQALTRVLKNVANDIAAAAKTAMGGKKNGGGKKHNGTNAGNSTADALYDNTEYDNSWNDTETWNRPEQKADKIVNFWEKQ</sequence>
<keyword evidence="4" id="KW-1185">Reference proteome</keyword>
<protein>
    <submittedName>
        <fullName evidence="3">Uncharacterized protein</fullName>
    </submittedName>
</protein>
<feature type="chain" id="PRO_5041263953" evidence="2">
    <location>
        <begin position="24"/>
        <end position="192"/>
    </location>
</feature>
<feature type="signal peptide" evidence="2">
    <location>
        <begin position="1"/>
        <end position="23"/>
    </location>
</feature>